<keyword evidence="2" id="KW-0677">Repeat</keyword>
<evidence type="ECO:0000313" key="8">
    <source>
        <dbReference type="Proteomes" id="UP000694546"/>
    </source>
</evidence>
<dbReference type="InterPro" id="IPR015943">
    <property type="entry name" value="WD40/YVTN_repeat-like_dom_sf"/>
</dbReference>
<dbReference type="InterPro" id="IPR000409">
    <property type="entry name" value="BEACH_dom"/>
</dbReference>
<dbReference type="GeneTree" id="ENSGT00940000155041"/>
<accession>A0A8C5B9P3</accession>
<dbReference type="PANTHER" id="PTHR13743:SF115">
    <property type="entry name" value="NEUROBEACHIN-LIKE PROTEIN 1"/>
    <property type="match status" value="1"/>
</dbReference>
<dbReference type="Pfam" id="PF14844">
    <property type="entry name" value="PH_BEACH"/>
    <property type="match status" value="1"/>
</dbReference>
<dbReference type="SUPFAM" id="SSF50729">
    <property type="entry name" value="PH domain-like"/>
    <property type="match status" value="1"/>
</dbReference>
<dbReference type="GO" id="GO:0005783">
    <property type="term" value="C:endoplasmic reticulum"/>
    <property type="evidence" value="ECO:0007669"/>
    <property type="project" value="UniProtKB-SubCell"/>
</dbReference>
<proteinExistence type="predicted"/>
<dbReference type="SUPFAM" id="SSF81837">
    <property type="entry name" value="BEACH domain"/>
    <property type="match status" value="1"/>
</dbReference>
<feature type="domain" description="BEACH" evidence="5">
    <location>
        <begin position="1916"/>
        <end position="2208"/>
    </location>
</feature>
<dbReference type="Pfam" id="PF02138">
    <property type="entry name" value="Beach"/>
    <property type="match status" value="1"/>
</dbReference>
<sequence length="2648" mass="296490">MNTTEIIGFSFCIIHRIWIVCCCFFRDPDYLKLWLEIFIGSYERCLDVDFEKPPSRPDEVPPVLSLLPDNILQVLRHQLLQCVQKAAEGLEPQQLALALLLLKFLIVVCRNLSNVEEIGTCSYINHVINMTTLYIQQLKSKTKEKEMADQTQAEEFVRHALAFCESLYDPYRNWRHRACGILGKPELIKRSRQKFKAAPLTVEFVPFFYQCFQESEHLKDSLKCCLLHLFGAIVAGEQRNALLAISPATMEVLMAVLADSATGSHGDPDGDPDWDGEAPGRRALLTLGCLREVVHRLLASSSDQRPVEIASVLDLYFKLLNSDPAARPAPLGRHWEKRFVALQVHMLDTIRDMFLCSDRPVLQAIFLNSNCFEHLTRLLQNSKVFQGRLDSLAVATIKALTTVMHKSPAAKEVFKERIGYNHLYEVLVSLGQPSRHLLKELMNMAVEGEHSSVGLLGISNVEPLLLLAQWLPELDSPELQLFTADWLRRLCCLDRRTRAVCVNAAMPLRLLATLERPGRLHRASAESLLALLGALGAQSLGAAELRAFLRLLRAPEAGGGGGGGGGGAHPYVGAGLRALLTMVRRPGLECAMQYFDLSPGMAGVVVPTVARWPGAAFSFLAWLSLDQEQLDTPGKGDKRKQLYSFFTPGGTGFEAFISWAGLLVVAVCTKKEYATVMLPDYCFCDSLWNTPVSFPRRSQLHIPLQNSGGGAWRPVDQTAASLFAQGNHQSVNGSMNDPITMSFLTQLCDAKNTRVLYLKWRGVDCRCTLLSSCDGSSFQGNVPAVRTVHVCQLVSALCSLPPSQACMNPICLDLSPNLLHGRLTGNKVVNWDIKDMINCVGGVHVLFPILEQLALVAPEQPRCVDERCVSWCVSPSLPPPEARLEKNLVASFLLVLKHFLQRHPINQESLLHAHGVASLGTLLQKVPSVCLVDVSVLVAVQLLVEQVTYEKNPALLQQLQTHLLFNCSTWSQGDFPTRIGHIQYMSTIVKDNRKQFRKRFGVQFLLDTIRMFYGRSSCRESDMSEEDVGTVRVSLCGLLKYYISKGMSQDEMHSILGYIAAIGDEEQLCSLLELLIGLLQTSPARDQLVLLLFEAGAADSCYALLLNTKYSDRLRELVFKLFERMLRCDRVYERSKQRLRLREAGYSGLSLLFPDAHLNPSLVRCLLTQVLHTDNVVNYKDLMALLQLTHRAKPSVRLIVCKRLLQTQPDAAQQIARQQCWQDTLMRLFLGRAGSRDRHGGGGEEDRLSMGDGRSLDSLENGGGGDAVSLLDTPSSAAATPRPSWGAAGGRGPGGLTLDLSHVQGYEGGESGGSTPSPLDGAARAFPAPGAGGERDATPSLGDDMFLKASCPQRVDEELCGMLLDTVLWVMWRGVEGSDEGAWLERGQVFSALTKLGTANELLMPVDHIKLRLMERMLEWAVADNREAAAAALPQHTENAVRLLHAVQDFLQAEGLVSPALWSDKVLEETLTLMDCLMVWYASGDQWLRLSQVGLRLLLGFMAQEDPQVCAMATAKLNGILQTKVVASQDEACYLLGKVEGILRRALYSQGGDDDAIVTDTYSFLVPLMRTLLSKVHRLLYMELHLPQLPDTSGGPTFFEDFQAYCRSPEWRVYLDKYIIPYMKQYEIETFSQGHETMALYWKECHEAYMVSLHRRERERGESKIRFQEQFVEPFSRRSRQENLRYNSMLKQQHSQTAAALRQWKAARRGHVCERGPWADRQQDEMHWRVSSAENYSRMRLKLVRNYNYDPHREASALRDNLGVQQQRVNAESLLLEAVKQVKVSDLEDDILDLPEEDPVAAAAEEAGQKEKLVLGEDCELVTVVDVVPGRLELTTQHIYFYDGSQDKEEGVGYDFKWPLSLIREVHLRRYNLRRSALEIFLIDQTTYFLNFKKEARNKVYSRMMLLRSLGVHATRSPQELLKASGLTQKWVNREISNFDYLIQLNTIAGRTYNNLAQYPVFPWILSDYTSEELVLEDPRVYRDLSKPVAVLNERNAKAVREKYESFEDPTGTIDRFHYGTHYSNAAGVMHYLIRVEPFTSLHIQLQSGRFDCADRQFHSIPATWQALMDNPNDVKELIPEFFYFPEFLENKNAYDLGRLQISKERVDHVLLPKWAKSPEDFIYKHRKALESEHVSAHLHEWIDLIFGHKQRGPAAVEALNVFYYCTYEGAVDLDAITDEKERKAVEGMISNFGQTPCQLLKEPHPVRLSLEEAERRTSRLDSCPLTVFKHLTELKSFFIEGISDNVPLIKAVVPKNQSHSFMTQGSPDIMVTVSQNCLLGTHGWLPYDKNISNYFTFIKDPTVAHPKTQRVLAGPLAPGVELAAGLFVVSHDGRLLFSGGHWDNSLRVTSLLKGKAVGQHIRHMDIVTCLATDHCGIHLISGSRDTTCMVWQVLQQGGAPVGLCPKPVQVLYGHTDEVLSVSISTELDMAVSGSRDGTVIIHTVRRGQYMRCLRPPCDSSLPLSILHLAVSWEGHLLVHTCLEGKASLKDKNALHLYSVNGKHLASEPLQEQVTDMSVSQEYVVLGSEQGYLSIRDLYSLSLCAAPLAMRVPVRCVSVTKEQSHVLVGLDDGKLIVVGVGKPAEVRTSAWRSYLAQSLEGSPLLASPLLAPLRARSPARLLRQPDHLEFRPDAEPPPISPLLSTSNR</sequence>
<dbReference type="SMART" id="SM01026">
    <property type="entry name" value="Beach"/>
    <property type="match status" value="1"/>
</dbReference>
<dbReference type="PROSITE" id="PS50082">
    <property type="entry name" value="WD_REPEATS_2"/>
    <property type="match status" value="1"/>
</dbReference>
<evidence type="ECO:0000256" key="2">
    <source>
        <dbReference type="ARBA" id="ARBA00022737"/>
    </source>
</evidence>
<evidence type="ECO:0000259" key="5">
    <source>
        <dbReference type="PROSITE" id="PS50197"/>
    </source>
</evidence>
<dbReference type="Pfam" id="PF15787">
    <property type="entry name" value="DUF4704"/>
    <property type="match status" value="1"/>
</dbReference>
<dbReference type="SMART" id="SM00320">
    <property type="entry name" value="WD40"/>
    <property type="match status" value="4"/>
</dbReference>
<keyword evidence="1 3" id="KW-0853">WD repeat</keyword>
<evidence type="ECO:0000256" key="1">
    <source>
        <dbReference type="ARBA" id="ARBA00022574"/>
    </source>
</evidence>
<dbReference type="Pfam" id="PF16057">
    <property type="entry name" value="DUF4800"/>
    <property type="match status" value="1"/>
</dbReference>
<evidence type="ECO:0000259" key="6">
    <source>
        <dbReference type="PROSITE" id="PS51783"/>
    </source>
</evidence>
<evidence type="ECO:0000256" key="3">
    <source>
        <dbReference type="PROSITE-ProRule" id="PRU00221"/>
    </source>
</evidence>
<dbReference type="SUPFAM" id="SSF50978">
    <property type="entry name" value="WD40 repeat-like"/>
    <property type="match status" value="1"/>
</dbReference>
<evidence type="ECO:0000313" key="7">
    <source>
        <dbReference type="Ensembl" id="ENSGMOP00000043192.1"/>
    </source>
</evidence>
<dbReference type="Gene3D" id="2.130.10.10">
    <property type="entry name" value="YVTN repeat-like/Quinoprotein amine dehydrogenase"/>
    <property type="match status" value="1"/>
</dbReference>
<dbReference type="InterPro" id="IPR023362">
    <property type="entry name" value="PH-BEACH_dom"/>
</dbReference>
<dbReference type="Gene3D" id="2.30.29.30">
    <property type="entry name" value="Pleckstrin-homology domain (PH domain)/Phosphotyrosine-binding domain (PTB)"/>
    <property type="match status" value="1"/>
</dbReference>
<dbReference type="Proteomes" id="UP000694546">
    <property type="component" value="Chromosome 4"/>
</dbReference>
<dbReference type="InterPro" id="IPR036372">
    <property type="entry name" value="BEACH_dom_sf"/>
</dbReference>
<evidence type="ECO:0000256" key="4">
    <source>
        <dbReference type="SAM" id="MobiDB-lite"/>
    </source>
</evidence>
<keyword evidence="8" id="KW-1185">Reference proteome</keyword>
<dbReference type="InterPro" id="IPR031570">
    <property type="entry name" value="NBEA/BDCP_DUF4704"/>
</dbReference>
<dbReference type="SUPFAM" id="SSF48371">
    <property type="entry name" value="ARM repeat"/>
    <property type="match status" value="1"/>
</dbReference>
<dbReference type="InterPro" id="IPR001680">
    <property type="entry name" value="WD40_rpt"/>
</dbReference>
<dbReference type="GO" id="GO:0016020">
    <property type="term" value="C:membrane"/>
    <property type="evidence" value="ECO:0007669"/>
    <property type="project" value="TreeGrafter"/>
</dbReference>
<dbReference type="GO" id="GO:0030099">
    <property type="term" value="P:myeloid cell differentiation"/>
    <property type="evidence" value="ECO:0007669"/>
    <property type="project" value="UniProtKB-ARBA"/>
</dbReference>
<dbReference type="CDD" id="cd01201">
    <property type="entry name" value="PH_BEACH"/>
    <property type="match status" value="1"/>
</dbReference>
<dbReference type="PROSITE" id="PS51783">
    <property type="entry name" value="PH_BEACH"/>
    <property type="match status" value="1"/>
</dbReference>
<reference evidence="7" key="1">
    <citation type="submission" date="2025-08" db="UniProtKB">
        <authorList>
            <consortium name="Ensembl"/>
        </authorList>
    </citation>
    <scope>IDENTIFICATION</scope>
</reference>
<dbReference type="Ensembl" id="ENSGMOT00000064580.1">
    <property type="protein sequence ID" value="ENSGMOP00000043192.1"/>
    <property type="gene ID" value="ENSGMOG00000010845.2"/>
</dbReference>
<dbReference type="PANTHER" id="PTHR13743">
    <property type="entry name" value="BEIGE/BEACH-RELATED"/>
    <property type="match status" value="1"/>
</dbReference>
<gene>
    <name evidence="7" type="primary">nbeal1</name>
</gene>
<organism evidence="7 8">
    <name type="scientific">Gadus morhua</name>
    <name type="common">Atlantic cod</name>
    <dbReference type="NCBI Taxonomy" id="8049"/>
    <lineage>
        <taxon>Eukaryota</taxon>
        <taxon>Metazoa</taxon>
        <taxon>Chordata</taxon>
        <taxon>Craniata</taxon>
        <taxon>Vertebrata</taxon>
        <taxon>Euteleostomi</taxon>
        <taxon>Actinopterygii</taxon>
        <taxon>Neopterygii</taxon>
        <taxon>Teleostei</taxon>
        <taxon>Neoteleostei</taxon>
        <taxon>Acanthomorphata</taxon>
        <taxon>Zeiogadaria</taxon>
        <taxon>Gadariae</taxon>
        <taxon>Gadiformes</taxon>
        <taxon>Gadoidei</taxon>
        <taxon>Gadidae</taxon>
        <taxon>Gadus</taxon>
    </lineage>
</organism>
<dbReference type="Pfam" id="PF20425">
    <property type="entry name" value="Neurobeachin"/>
    <property type="match status" value="1"/>
</dbReference>
<dbReference type="Gene3D" id="1.10.1540.10">
    <property type="entry name" value="BEACH domain"/>
    <property type="match status" value="1"/>
</dbReference>
<dbReference type="PROSITE" id="PS50197">
    <property type="entry name" value="BEACH"/>
    <property type="match status" value="1"/>
</dbReference>
<dbReference type="InterPro" id="IPR011993">
    <property type="entry name" value="PH-like_dom_sf"/>
</dbReference>
<protein>
    <submittedName>
        <fullName evidence="7">Neurobeachin-like 1</fullName>
    </submittedName>
</protein>
<feature type="domain" description="BEACH-type PH" evidence="6">
    <location>
        <begin position="1808"/>
        <end position="1905"/>
    </location>
</feature>
<dbReference type="CDD" id="cd06071">
    <property type="entry name" value="Beach"/>
    <property type="match status" value="1"/>
</dbReference>
<dbReference type="InterPro" id="IPR046852">
    <property type="entry name" value="Neurobeachin_a-sol"/>
</dbReference>
<feature type="region of interest" description="Disordered" evidence="4">
    <location>
        <begin position="2628"/>
        <end position="2648"/>
    </location>
</feature>
<dbReference type="InterPro" id="IPR036322">
    <property type="entry name" value="WD40_repeat_dom_sf"/>
</dbReference>
<dbReference type="GO" id="GO:0019901">
    <property type="term" value="F:protein kinase binding"/>
    <property type="evidence" value="ECO:0007669"/>
    <property type="project" value="TreeGrafter"/>
</dbReference>
<dbReference type="GO" id="GO:0005829">
    <property type="term" value="C:cytosol"/>
    <property type="evidence" value="ECO:0007669"/>
    <property type="project" value="TreeGrafter"/>
</dbReference>
<feature type="region of interest" description="Disordered" evidence="4">
    <location>
        <begin position="1233"/>
        <end position="1339"/>
    </location>
</feature>
<feature type="repeat" description="WD" evidence="3">
    <location>
        <begin position="2412"/>
        <end position="2453"/>
    </location>
</feature>
<dbReference type="GO" id="GO:0008104">
    <property type="term" value="P:intracellular protein localization"/>
    <property type="evidence" value="ECO:0007669"/>
    <property type="project" value="TreeGrafter"/>
</dbReference>
<dbReference type="InterPro" id="IPR046851">
    <property type="entry name" value="NBCH_WD40"/>
</dbReference>
<feature type="compositionally biased region" description="Basic and acidic residues" evidence="4">
    <location>
        <begin position="1234"/>
        <end position="1257"/>
    </location>
</feature>
<dbReference type="InterPro" id="IPR050865">
    <property type="entry name" value="BEACH_Domain"/>
</dbReference>
<name>A0A8C5B9P3_GADMO</name>
<dbReference type="InterPro" id="IPR016024">
    <property type="entry name" value="ARM-type_fold"/>
</dbReference>
<dbReference type="Pfam" id="PF20426">
    <property type="entry name" value="NBCH_WD40"/>
    <property type="match status" value="1"/>
</dbReference>
<reference evidence="7" key="2">
    <citation type="submission" date="2025-09" db="UniProtKB">
        <authorList>
            <consortium name="Ensembl"/>
        </authorList>
    </citation>
    <scope>IDENTIFICATION</scope>
</reference>